<dbReference type="InterPro" id="IPR001611">
    <property type="entry name" value="Leu-rich_rpt"/>
</dbReference>
<protein>
    <recommendedName>
        <fullName evidence="6">Leucine-rich repeat-containing N-terminal plant-type domain-containing protein</fullName>
    </recommendedName>
</protein>
<dbReference type="Gene3D" id="3.80.10.10">
    <property type="entry name" value="Ribonuclease Inhibitor"/>
    <property type="match status" value="1"/>
</dbReference>
<dbReference type="InterPro" id="IPR032675">
    <property type="entry name" value="LRR_dom_sf"/>
</dbReference>
<dbReference type="FunFam" id="3.80.10.10:FF:000024">
    <property type="entry name" value="Somatic embryogenesis receptor kinase 1"/>
    <property type="match status" value="1"/>
</dbReference>
<evidence type="ECO:0000259" key="6">
    <source>
        <dbReference type="Pfam" id="PF08263"/>
    </source>
</evidence>
<dbReference type="Pfam" id="PF08263">
    <property type="entry name" value="LRRNT_2"/>
    <property type="match status" value="1"/>
</dbReference>
<accession>A0A2S3HAX6</accession>
<dbReference type="SUPFAM" id="SSF52058">
    <property type="entry name" value="L domain-like"/>
    <property type="match status" value="1"/>
</dbReference>
<dbReference type="Proteomes" id="UP000243499">
    <property type="component" value="Chromosome 3"/>
</dbReference>
<gene>
    <name evidence="7" type="ORF">PAHAL_3G232700</name>
</gene>
<sequence length="219" mass="23604">MAAPIATRTLSLAVCAAVLVAVVVVSLAPVAAANEEGDALMALRRGLEDPDGVLASWDPNLVNPCTWFHVACNDDNRIDRIELANMRLSGPLPAELGKLEQLQYMEMSGNNLQGPIPPELGDLKNLISMDLYNNDISGHLPSTLGNLKSLRFLRIDHNRLTGPIPRELSRLPNLEAVDFSSNDLCGTIPTSGPFENVPLSSFSNNPRLKQGPGAYDAHC</sequence>
<feature type="region of interest" description="Disordered" evidence="4">
    <location>
        <begin position="195"/>
        <end position="219"/>
    </location>
</feature>
<evidence type="ECO:0000256" key="3">
    <source>
        <dbReference type="ARBA" id="ARBA00022737"/>
    </source>
</evidence>
<name>A0A2S3HAX6_9POAL</name>
<organism evidence="7">
    <name type="scientific">Panicum hallii</name>
    <dbReference type="NCBI Taxonomy" id="206008"/>
    <lineage>
        <taxon>Eukaryota</taxon>
        <taxon>Viridiplantae</taxon>
        <taxon>Streptophyta</taxon>
        <taxon>Embryophyta</taxon>
        <taxon>Tracheophyta</taxon>
        <taxon>Spermatophyta</taxon>
        <taxon>Magnoliopsida</taxon>
        <taxon>Liliopsida</taxon>
        <taxon>Poales</taxon>
        <taxon>Poaceae</taxon>
        <taxon>PACMAD clade</taxon>
        <taxon>Panicoideae</taxon>
        <taxon>Panicodae</taxon>
        <taxon>Paniceae</taxon>
        <taxon>Panicinae</taxon>
        <taxon>Panicum</taxon>
        <taxon>Panicum sect. Panicum</taxon>
    </lineage>
</organism>
<evidence type="ECO:0000256" key="5">
    <source>
        <dbReference type="SAM" id="SignalP"/>
    </source>
</evidence>
<proteinExistence type="predicted"/>
<dbReference type="Gramene" id="PAN18880">
    <property type="protein sequence ID" value="PAN18880"/>
    <property type="gene ID" value="PAHAL_3G232700"/>
</dbReference>
<feature type="compositionally biased region" description="Polar residues" evidence="4">
    <location>
        <begin position="198"/>
        <end position="207"/>
    </location>
</feature>
<evidence type="ECO:0000256" key="1">
    <source>
        <dbReference type="ARBA" id="ARBA00022614"/>
    </source>
</evidence>
<keyword evidence="3" id="KW-0677">Repeat</keyword>
<keyword evidence="2 5" id="KW-0732">Signal</keyword>
<evidence type="ECO:0000313" key="7">
    <source>
        <dbReference type="EMBL" id="PAN18880.1"/>
    </source>
</evidence>
<evidence type="ECO:0000256" key="2">
    <source>
        <dbReference type="ARBA" id="ARBA00022729"/>
    </source>
</evidence>
<feature type="signal peptide" evidence="5">
    <location>
        <begin position="1"/>
        <end position="33"/>
    </location>
</feature>
<dbReference type="PANTHER" id="PTHR47988">
    <property type="entry name" value="SOMATIC EMBRYOGENESIS RECEPTOR KINASE 1"/>
    <property type="match status" value="1"/>
</dbReference>
<feature type="domain" description="Leucine-rich repeat-containing N-terminal plant-type" evidence="6">
    <location>
        <begin position="34"/>
        <end position="73"/>
    </location>
</feature>
<dbReference type="InterPro" id="IPR013210">
    <property type="entry name" value="LRR_N_plant-typ"/>
</dbReference>
<dbReference type="AlphaFoldDB" id="A0A2S3HAX6"/>
<reference evidence="7" key="1">
    <citation type="submission" date="2018-04" db="EMBL/GenBank/DDBJ databases">
        <title>WGS assembly of Panicum hallii.</title>
        <authorList>
            <person name="Lovell J."/>
            <person name="Jenkins J."/>
            <person name="Lowry D."/>
            <person name="Mamidi S."/>
            <person name="Sreedasyam A."/>
            <person name="Weng X."/>
            <person name="Barry K."/>
            <person name="Bonette J."/>
            <person name="Campitelli B."/>
            <person name="Daum C."/>
            <person name="Gordon S."/>
            <person name="Gould B."/>
            <person name="Lipzen A."/>
            <person name="Macqueen A."/>
            <person name="Palacio-Mejia J."/>
            <person name="Plott C."/>
            <person name="Shakirov E."/>
            <person name="Shu S."/>
            <person name="Yoshinaga Y."/>
            <person name="Zane M."/>
            <person name="Rokhsar D."/>
            <person name="Grimwood J."/>
            <person name="Schmutz J."/>
            <person name="Juenger T."/>
        </authorList>
    </citation>
    <scope>NUCLEOTIDE SEQUENCE [LARGE SCALE GENOMIC DNA]</scope>
    <source>
        <strain evidence="7">FIL2</strain>
    </source>
</reference>
<keyword evidence="1" id="KW-0433">Leucine-rich repeat</keyword>
<evidence type="ECO:0000256" key="4">
    <source>
        <dbReference type="SAM" id="MobiDB-lite"/>
    </source>
</evidence>
<feature type="chain" id="PRO_5015459297" description="Leucine-rich repeat-containing N-terminal plant-type domain-containing protein" evidence="5">
    <location>
        <begin position="34"/>
        <end position="219"/>
    </location>
</feature>
<dbReference type="Pfam" id="PF00560">
    <property type="entry name" value="LRR_1"/>
    <property type="match status" value="3"/>
</dbReference>
<dbReference type="EMBL" id="CM008048">
    <property type="protein sequence ID" value="PAN18880.1"/>
    <property type="molecule type" value="Genomic_DNA"/>
</dbReference>